<dbReference type="AlphaFoldDB" id="A0A0K2VT76"/>
<name>A0A0K2VT76_MESPL</name>
<gene>
    <name evidence="2" type="ORF">MPL1032_170023</name>
</gene>
<dbReference type="EMBL" id="CCND01000009">
    <property type="protein sequence ID" value="CDX53268.1"/>
    <property type="molecule type" value="Genomic_DNA"/>
</dbReference>
<accession>A0A0K2VT76</accession>
<organism evidence="2 3">
    <name type="scientific">Mesorhizobium plurifarium</name>
    <dbReference type="NCBI Taxonomy" id="69974"/>
    <lineage>
        <taxon>Bacteria</taxon>
        <taxon>Pseudomonadati</taxon>
        <taxon>Pseudomonadota</taxon>
        <taxon>Alphaproteobacteria</taxon>
        <taxon>Hyphomicrobiales</taxon>
        <taxon>Phyllobacteriaceae</taxon>
        <taxon>Mesorhizobium</taxon>
    </lineage>
</organism>
<evidence type="ECO:0000256" key="1">
    <source>
        <dbReference type="SAM" id="MobiDB-lite"/>
    </source>
</evidence>
<protein>
    <submittedName>
        <fullName evidence="2">Uncharacterized protein</fullName>
    </submittedName>
</protein>
<reference evidence="3" key="1">
    <citation type="submission" date="2014-08" db="EMBL/GenBank/DDBJ databases">
        <authorList>
            <person name="Edwards T."/>
        </authorList>
    </citation>
    <scope>NUCLEOTIDE SEQUENCE [LARGE SCALE GENOMIC DNA]</scope>
</reference>
<evidence type="ECO:0000313" key="3">
    <source>
        <dbReference type="Proteomes" id="UP000182888"/>
    </source>
</evidence>
<evidence type="ECO:0000313" key="2">
    <source>
        <dbReference type="EMBL" id="CDX53268.1"/>
    </source>
</evidence>
<dbReference type="Proteomes" id="UP000182888">
    <property type="component" value="Unassembled WGS sequence"/>
</dbReference>
<proteinExistence type="predicted"/>
<feature type="compositionally biased region" description="Basic and acidic residues" evidence="1">
    <location>
        <begin position="1"/>
        <end position="12"/>
    </location>
</feature>
<feature type="region of interest" description="Disordered" evidence="1">
    <location>
        <begin position="1"/>
        <end position="30"/>
    </location>
</feature>
<sequence length="36" mass="4084">MQELPENHRFSSERAAAPSEPRGLTAKAQTVIQLRY</sequence>